<feature type="domain" description="SMODS and SLOG-associating 2TM effector" evidence="3">
    <location>
        <begin position="101"/>
        <end position="218"/>
    </location>
</feature>
<feature type="compositionally biased region" description="Basic and acidic residues" evidence="1">
    <location>
        <begin position="259"/>
        <end position="273"/>
    </location>
</feature>
<evidence type="ECO:0000313" key="5">
    <source>
        <dbReference type="Proteomes" id="UP000622797"/>
    </source>
</evidence>
<feature type="compositionally biased region" description="Polar residues" evidence="1">
    <location>
        <begin position="1"/>
        <end position="11"/>
    </location>
</feature>
<dbReference type="Pfam" id="PF18142">
    <property type="entry name" value="SLATT_fungal"/>
    <property type="match status" value="1"/>
</dbReference>
<dbReference type="EMBL" id="JABEXW010000940">
    <property type="protein sequence ID" value="KAF4951003.1"/>
    <property type="molecule type" value="Genomic_DNA"/>
</dbReference>
<gene>
    <name evidence="4" type="ORF">FSARC_13041</name>
</gene>
<feature type="transmembrane region" description="Helical" evidence="2">
    <location>
        <begin position="120"/>
        <end position="141"/>
    </location>
</feature>
<name>A0A8H4WU77_9HYPO</name>
<comment type="caution">
    <text evidence="4">The sequence shown here is derived from an EMBL/GenBank/DDBJ whole genome shotgun (WGS) entry which is preliminary data.</text>
</comment>
<sequence>MSEVSKSSRSAGGSAVPPIHLDSPPRTLAPNEHEEEEMNARKSPDLDQSESPRYRFLSPDEWVILARGVGGISDLEGHAPAHPKSRWWPPKGLPTGLYRDIIHRRTVSFYSYHFASTIRWVLLILQLILGASLTALGSMSYKDGTPITVLGAANTVIAGLLALLHNSGLPDRYRYDKAEFEHVEDHMREILTTGLVRADKSVNEALAECYDLYHHAKTTVDANMPAAYIPSQAVPVGKRVASMVAQKKGAGTSSKPHKTLPEDEKGPAVKTSE</sequence>
<keyword evidence="2" id="KW-1133">Transmembrane helix</keyword>
<evidence type="ECO:0000313" key="4">
    <source>
        <dbReference type="EMBL" id="KAF4951003.1"/>
    </source>
</evidence>
<feature type="compositionally biased region" description="Basic and acidic residues" evidence="1">
    <location>
        <begin position="38"/>
        <end position="52"/>
    </location>
</feature>
<keyword evidence="2" id="KW-0812">Transmembrane</keyword>
<dbReference type="PANTHER" id="PTHR38793">
    <property type="entry name" value="SLATT_FUNGAL DOMAIN-CONTAINING PROTEIN-RELATED"/>
    <property type="match status" value="1"/>
</dbReference>
<organism evidence="4 5">
    <name type="scientific">Fusarium sarcochroum</name>
    <dbReference type="NCBI Taxonomy" id="1208366"/>
    <lineage>
        <taxon>Eukaryota</taxon>
        <taxon>Fungi</taxon>
        <taxon>Dikarya</taxon>
        <taxon>Ascomycota</taxon>
        <taxon>Pezizomycotina</taxon>
        <taxon>Sordariomycetes</taxon>
        <taxon>Hypocreomycetidae</taxon>
        <taxon>Hypocreales</taxon>
        <taxon>Nectriaceae</taxon>
        <taxon>Fusarium</taxon>
        <taxon>Fusarium lateritium species complex</taxon>
    </lineage>
</organism>
<evidence type="ECO:0000256" key="1">
    <source>
        <dbReference type="SAM" id="MobiDB-lite"/>
    </source>
</evidence>
<dbReference type="OrthoDB" id="5398270at2759"/>
<feature type="region of interest" description="Disordered" evidence="1">
    <location>
        <begin position="1"/>
        <end position="52"/>
    </location>
</feature>
<evidence type="ECO:0000259" key="3">
    <source>
        <dbReference type="Pfam" id="PF18142"/>
    </source>
</evidence>
<dbReference type="NCBIfam" id="NF033635">
    <property type="entry name" value="SLATT_fungal"/>
    <property type="match status" value="1"/>
</dbReference>
<keyword evidence="5" id="KW-1185">Reference proteome</keyword>
<reference evidence="4" key="1">
    <citation type="journal article" date="2020" name="BMC Genomics">
        <title>Correction to: Identification and distribution of gene clusters required for synthesis of sphingolipid metabolism inhibitors in diverse species of the filamentous fungus Fusarium.</title>
        <authorList>
            <person name="Kim H.S."/>
            <person name="Lohmar J.M."/>
            <person name="Busman M."/>
            <person name="Brown D.W."/>
            <person name="Naumann T.A."/>
            <person name="Divon H.H."/>
            <person name="Lysoe E."/>
            <person name="Uhlig S."/>
            <person name="Proctor R.H."/>
        </authorList>
    </citation>
    <scope>NUCLEOTIDE SEQUENCE</scope>
    <source>
        <strain evidence="4">NRRL 20472</strain>
    </source>
</reference>
<keyword evidence="2" id="KW-0472">Membrane</keyword>
<dbReference type="InterPro" id="IPR041622">
    <property type="entry name" value="SLATT_fungi"/>
</dbReference>
<dbReference type="AlphaFoldDB" id="A0A8H4WU77"/>
<feature type="transmembrane region" description="Helical" evidence="2">
    <location>
        <begin position="147"/>
        <end position="164"/>
    </location>
</feature>
<evidence type="ECO:0000256" key="2">
    <source>
        <dbReference type="SAM" id="Phobius"/>
    </source>
</evidence>
<feature type="region of interest" description="Disordered" evidence="1">
    <location>
        <begin position="244"/>
        <end position="273"/>
    </location>
</feature>
<dbReference type="PANTHER" id="PTHR38793:SF1">
    <property type="entry name" value="SMODS AND SLOG-ASSOCIATING 2TM EFFECTOR DOMAIN-CONTAINING PROTEIN"/>
    <property type="match status" value="1"/>
</dbReference>
<dbReference type="Proteomes" id="UP000622797">
    <property type="component" value="Unassembled WGS sequence"/>
</dbReference>
<protein>
    <recommendedName>
        <fullName evidence="3">SMODS and SLOG-associating 2TM effector domain-containing protein</fullName>
    </recommendedName>
</protein>
<accession>A0A8H4WU77</accession>
<reference evidence="4" key="2">
    <citation type="submission" date="2020-05" db="EMBL/GenBank/DDBJ databases">
        <authorList>
            <person name="Kim H.-S."/>
            <person name="Proctor R.H."/>
            <person name="Brown D.W."/>
        </authorList>
    </citation>
    <scope>NUCLEOTIDE SEQUENCE</scope>
    <source>
        <strain evidence="4">NRRL 20472</strain>
    </source>
</reference>
<proteinExistence type="predicted"/>